<dbReference type="CDD" id="cd01949">
    <property type="entry name" value="GGDEF"/>
    <property type="match status" value="1"/>
</dbReference>
<feature type="domain" description="EAL" evidence="6">
    <location>
        <begin position="533"/>
        <end position="787"/>
    </location>
</feature>
<evidence type="ECO:0000259" key="6">
    <source>
        <dbReference type="PROSITE" id="PS50883"/>
    </source>
</evidence>
<dbReference type="PROSITE" id="PS50887">
    <property type="entry name" value="GGDEF"/>
    <property type="match status" value="1"/>
</dbReference>
<comment type="caution">
    <text evidence="8">The sequence shown here is derived from an EMBL/GenBank/DDBJ whole genome shotgun (WGS) entry which is preliminary data.</text>
</comment>
<keyword evidence="3" id="KW-0973">c-di-GMP</keyword>
<protein>
    <recommendedName>
        <fullName evidence="2">cyclic-guanylate-specific phosphodiesterase</fullName>
        <ecNumber evidence="2">3.1.4.52</ecNumber>
    </recommendedName>
</protein>
<evidence type="ECO:0000256" key="5">
    <source>
        <dbReference type="SAM" id="Phobius"/>
    </source>
</evidence>
<dbReference type="InterPro" id="IPR001633">
    <property type="entry name" value="EAL_dom"/>
</dbReference>
<feature type="transmembrane region" description="Helical" evidence="5">
    <location>
        <begin position="66"/>
        <end position="86"/>
    </location>
</feature>
<dbReference type="SUPFAM" id="SSF55785">
    <property type="entry name" value="PYP-like sensor domain (PAS domain)"/>
    <property type="match status" value="1"/>
</dbReference>
<dbReference type="SMART" id="SM00052">
    <property type="entry name" value="EAL"/>
    <property type="match status" value="1"/>
</dbReference>
<dbReference type="STRING" id="455.Ljam_1642"/>
<feature type="transmembrane region" description="Helical" evidence="5">
    <location>
        <begin position="40"/>
        <end position="60"/>
    </location>
</feature>
<dbReference type="EC" id="3.1.4.52" evidence="2"/>
<feature type="transmembrane region" description="Helical" evidence="5">
    <location>
        <begin position="126"/>
        <end position="147"/>
    </location>
</feature>
<dbReference type="Gene3D" id="3.20.20.450">
    <property type="entry name" value="EAL domain"/>
    <property type="match status" value="1"/>
</dbReference>
<evidence type="ECO:0000256" key="3">
    <source>
        <dbReference type="ARBA" id="ARBA00022636"/>
    </source>
</evidence>
<comment type="cofactor">
    <cofactor evidence="1">
        <name>Mg(2+)</name>
        <dbReference type="ChEBI" id="CHEBI:18420"/>
    </cofactor>
</comment>
<feature type="domain" description="GGDEF" evidence="7">
    <location>
        <begin position="393"/>
        <end position="524"/>
    </location>
</feature>
<dbReference type="SMART" id="SM00267">
    <property type="entry name" value="GGDEF"/>
    <property type="match status" value="1"/>
</dbReference>
<keyword evidence="5" id="KW-0812">Transmembrane</keyword>
<dbReference type="Pfam" id="PF00990">
    <property type="entry name" value="GGDEF"/>
    <property type="match status" value="1"/>
</dbReference>
<dbReference type="AlphaFoldDB" id="A0A0W0UIB6"/>
<feature type="transmembrane region" description="Helical" evidence="5">
    <location>
        <begin position="98"/>
        <end position="120"/>
    </location>
</feature>
<dbReference type="PANTHER" id="PTHR44757">
    <property type="entry name" value="DIGUANYLATE CYCLASE DGCP"/>
    <property type="match status" value="1"/>
</dbReference>
<keyword evidence="5" id="KW-1133">Transmembrane helix</keyword>
<dbReference type="InterPro" id="IPR035919">
    <property type="entry name" value="EAL_sf"/>
</dbReference>
<dbReference type="InterPro" id="IPR052155">
    <property type="entry name" value="Biofilm_reg_signaling"/>
</dbReference>
<gene>
    <name evidence="8" type="ORF">Ljam_1642</name>
</gene>
<dbReference type="SUPFAM" id="SSF55073">
    <property type="entry name" value="Nucleotide cyclase"/>
    <property type="match status" value="1"/>
</dbReference>
<sequence length="792" mass="90904">MRLINSYKTALFQGRKSAKTLPSTKILADQVHLLYEQNPFGISAQCGAAIFLTIAIWPVVNHQLLLGWGIYMLSISLIWFSIAMSYKLKKKHYNPKIWLRWFSIFTFLSGCGWGFASSILMPTENLIYQSFVVILIFGLTAGSMSFFAPVVSTYALYLFPAFIPFTVWLFWQGDIYILLGFCGLIYMPAVLISCYYSNKILTSFLSLHYKNIDLDTLNQLLERRVAKRTRELEKSLAITKSTLESTTDGLLVIDLKGRIEYYNQNFIEMWKIPENFAPKTDLALVIDEILSQLKLPQDFLAKIDELRANPELETDYEILLNTGNIYEWHSKPHQLRHITVGYVWSFRDVTMRKQMEKQLAYQATHDLLTGLPNRTLLYDRIHQAIAYAKRYGNQVALFFLDIDNFKLINDNLGHNHGDILLQKIARRLTLFLRKSDTISRFGGDEFVILFILNENDDVTQLSQKILNKLTKPIQLLNHEIVITASIGASLFPDHGKDPATLLKHADMAMYLAKKEKNNFKIFDQRLHESTQKSLEMQMDLRSGLLANEFFLEYQPTIDLLTGEIIGVEALVRWNHPTKGIIQPLDFIPMAESSKLIIPLGEWIFTNACLQNKAWQKQGLKPLRLAVNVSGVQLVRDNFVEFIKETLEQCQLDPTYIEIELTESVIMDNKKQNLHKLKQLKALGISLTVDDFGTGYSSLNYLRAFPVSKLKIDQSFTQECLNNHNDASIIEAIIAMGHSLKLRVLAEGIETLEQLKFLKSRNCDEGQGFFYGHPMPPEAFAKLLAKHQRFCFE</sequence>
<dbReference type="InterPro" id="IPR000160">
    <property type="entry name" value="GGDEF_dom"/>
</dbReference>
<evidence type="ECO:0000256" key="2">
    <source>
        <dbReference type="ARBA" id="ARBA00012282"/>
    </source>
</evidence>
<dbReference type="Gene3D" id="3.30.450.20">
    <property type="entry name" value="PAS domain"/>
    <property type="match status" value="1"/>
</dbReference>
<feature type="transmembrane region" description="Helical" evidence="5">
    <location>
        <begin position="154"/>
        <end position="171"/>
    </location>
</feature>
<accession>A0A0W0UIB6</accession>
<dbReference type="InterPro" id="IPR035965">
    <property type="entry name" value="PAS-like_dom_sf"/>
</dbReference>
<reference evidence="8 9" key="1">
    <citation type="submission" date="2015-11" db="EMBL/GenBank/DDBJ databases">
        <title>Genomic analysis of 38 Legionella species identifies large and diverse effector repertoires.</title>
        <authorList>
            <person name="Burstein D."/>
            <person name="Amaro F."/>
            <person name="Zusman T."/>
            <person name="Lifshitz Z."/>
            <person name="Cohen O."/>
            <person name="Gilbert J.A."/>
            <person name="Pupko T."/>
            <person name="Shuman H.A."/>
            <person name="Segal G."/>
        </authorList>
    </citation>
    <scope>NUCLEOTIDE SEQUENCE [LARGE SCALE GENOMIC DNA]</scope>
    <source>
        <strain evidence="8 9">JA-26-G1-E2</strain>
    </source>
</reference>
<dbReference type="Proteomes" id="UP000054715">
    <property type="component" value="Unassembled WGS sequence"/>
</dbReference>
<evidence type="ECO:0000256" key="4">
    <source>
        <dbReference type="ARBA" id="ARBA00051114"/>
    </source>
</evidence>
<name>A0A0W0UIB6_9GAMM</name>
<dbReference type="GO" id="GO:0071111">
    <property type="term" value="F:cyclic-guanylate-specific phosphodiesterase activity"/>
    <property type="evidence" value="ECO:0007669"/>
    <property type="project" value="UniProtKB-EC"/>
</dbReference>
<dbReference type="PROSITE" id="PS50883">
    <property type="entry name" value="EAL"/>
    <property type="match status" value="1"/>
</dbReference>
<dbReference type="Pfam" id="PF00563">
    <property type="entry name" value="EAL"/>
    <property type="match status" value="1"/>
</dbReference>
<dbReference type="Gene3D" id="3.30.70.270">
    <property type="match status" value="1"/>
</dbReference>
<dbReference type="CDD" id="cd01948">
    <property type="entry name" value="EAL"/>
    <property type="match status" value="1"/>
</dbReference>
<dbReference type="PATRIC" id="fig|455.5.peg.1733"/>
<evidence type="ECO:0000259" key="7">
    <source>
        <dbReference type="PROSITE" id="PS50887"/>
    </source>
</evidence>
<dbReference type="FunFam" id="3.30.70.270:FF:000001">
    <property type="entry name" value="Diguanylate cyclase domain protein"/>
    <property type="match status" value="1"/>
</dbReference>
<keyword evidence="5" id="KW-0472">Membrane</keyword>
<dbReference type="PANTHER" id="PTHR44757:SF2">
    <property type="entry name" value="BIOFILM ARCHITECTURE MAINTENANCE PROTEIN MBAA"/>
    <property type="match status" value="1"/>
</dbReference>
<evidence type="ECO:0000256" key="1">
    <source>
        <dbReference type="ARBA" id="ARBA00001946"/>
    </source>
</evidence>
<evidence type="ECO:0000313" key="9">
    <source>
        <dbReference type="Proteomes" id="UP000054715"/>
    </source>
</evidence>
<dbReference type="NCBIfam" id="TIGR00254">
    <property type="entry name" value="GGDEF"/>
    <property type="match status" value="1"/>
</dbReference>
<dbReference type="SUPFAM" id="SSF141868">
    <property type="entry name" value="EAL domain-like"/>
    <property type="match status" value="1"/>
</dbReference>
<comment type="catalytic activity">
    <reaction evidence="4">
        <text>3',3'-c-di-GMP + H2O = 5'-phosphoguanylyl(3'-&gt;5')guanosine + H(+)</text>
        <dbReference type="Rhea" id="RHEA:24902"/>
        <dbReference type="ChEBI" id="CHEBI:15377"/>
        <dbReference type="ChEBI" id="CHEBI:15378"/>
        <dbReference type="ChEBI" id="CHEBI:58754"/>
        <dbReference type="ChEBI" id="CHEBI:58805"/>
        <dbReference type="EC" id="3.1.4.52"/>
    </reaction>
    <physiologicalReaction direction="left-to-right" evidence="4">
        <dbReference type="Rhea" id="RHEA:24903"/>
    </physiologicalReaction>
</comment>
<organism evidence="8 9">
    <name type="scientific">Legionella jamestowniensis</name>
    <dbReference type="NCBI Taxonomy" id="455"/>
    <lineage>
        <taxon>Bacteria</taxon>
        <taxon>Pseudomonadati</taxon>
        <taxon>Pseudomonadota</taxon>
        <taxon>Gammaproteobacteria</taxon>
        <taxon>Legionellales</taxon>
        <taxon>Legionellaceae</taxon>
        <taxon>Legionella</taxon>
    </lineage>
</organism>
<dbReference type="InterPro" id="IPR029787">
    <property type="entry name" value="Nucleotide_cyclase"/>
</dbReference>
<evidence type="ECO:0000313" key="8">
    <source>
        <dbReference type="EMBL" id="KTD07447.1"/>
    </source>
</evidence>
<dbReference type="InterPro" id="IPR043128">
    <property type="entry name" value="Rev_trsase/Diguanyl_cyclase"/>
</dbReference>
<dbReference type="EMBL" id="LNYG01000013">
    <property type="protein sequence ID" value="KTD07447.1"/>
    <property type="molecule type" value="Genomic_DNA"/>
</dbReference>
<feature type="transmembrane region" description="Helical" evidence="5">
    <location>
        <begin position="177"/>
        <end position="196"/>
    </location>
</feature>
<dbReference type="FunFam" id="3.20.20.450:FF:000001">
    <property type="entry name" value="Cyclic di-GMP phosphodiesterase yahA"/>
    <property type="match status" value="1"/>
</dbReference>
<dbReference type="RefSeq" id="WP_058449566.1">
    <property type="nucleotide sequence ID" value="NZ_LNYG01000013.1"/>
</dbReference>
<proteinExistence type="predicted"/>
<dbReference type="GO" id="GO:0071732">
    <property type="term" value="P:cellular response to nitric oxide"/>
    <property type="evidence" value="ECO:0007669"/>
    <property type="project" value="UniProtKB-ARBA"/>
</dbReference>
<dbReference type="Pfam" id="PF12860">
    <property type="entry name" value="PAS_7"/>
    <property type="match status" value="1"/>
</dbReference>